<evidence type="ECO:0000313" key="2">
    <source>
        <dbReference type="WBParaSite" id="ES5_v2.g27762.t1"/>
    </source>
</evidence>
<organism evidence="1 2">
    <name type="scientific">Panagrolaimus sp. ES5</name>
    <dbReference type="NCBI Taxonomy" id="591445"/>
    <lineage>
        <taxon>Eukaryota</taxon>
        <taxon>Metazoa</taxon>
        <taxon>Ecdysozoa</taxon>
        <taxon>Nematoda</taxon>
        <taxon>Chromadorea</taxon>
        <taxon>Rhabditida</taxon>
        <taxon>Tylenchina</taxon>
        <taxon>Panagrolaimomorpha</taxon>
        <taxon>Panagrolaimoidea</taxon>
        <taxon>Panagrolaimidae</taxon>
        <taxon>Panagrolaimus</taxon>
    </lineage>
</organism>
<protein>
    <submittedName>
        <fullName evidence="2">Mucin</fullName>
    </submittedName>
</protein>
<evidence type="ECO:0000313" key="1">
    <source>
        <dbReference type="Proteomes" id="UP000887579"/>
    </source>
</evidence>
<name>A0AC34GDW2_9BILA</name>
<accession>A0AC34GDW2</accession>
<dbReference type="WBParaSite" id="ES5_v2.g27762.t1">
    <property type="protein sequence ID" value="ES5_v2.g27762.t1"/>
    <property type="gene ID" value="ES5_v2.g27762"/>
</dbReference>
<dbReference type="Proteomes" id="UP000887579">
    <property type="component" value="Unplaced"/>
</dbReference>
<proteinExistence type="predicted"/>
<sequence length="148" mass="15214">STNSYPAIIPTTVALAIYTSSNSSLTTLRGTRLIQSSEAPFTHSPLTTSHRASISTAMSITSSAYTSATNSHQQKLPPTVAPLTALPADASSTNSHGSRAISLAEAPFTNSTSTTTIPKTAALSTPLSNSNVSPYLSPPTLAVLAIRV</sequence>
<reference evidence="2" key="1">
    <citation type="submission" date="2022-11" db="UniProtKB">
        <authorList>
            <consortium name="WormBaseParasite"/>
        </authorList>
    </citation>
    <scope>IDENTIFICATION</scope>
</reference>